<sequence length="110" mass="12096">MCSSCRSDKKPDCESSPPAPQPCTESGSGVIKSCSTIRIYKLDTSELYQFIRSCSSSENPGCFNSKPGYKTCAQICYTDGCNSAWTLHKHPWLFVPMFVSVATLVYSTLC</sequence>
<proteinExistence type="predicted"/>
<protein>
    <submittedName>
        <fullName evidence="2">Uncharacterized protein</fullName>
    </submittedName>
</protein>
<feature type="compositionally biased region" description="Basic and acidic residues" evidence="1">
    <location>
        <begin position="1"/>
        <end position="13"/>
    </location>
</feature>
<organism evidence="2 3">
    <name type="scientific">Candidula unifasciata</name>
    <dbReference type="NCBI Taxonomy" id="100452"/>
    <lineage>
        <taxon>Eukaryota</taxon>
        <taxon>Metazoa</taxon>
        <taxon>Spiralia</taxon>
        <taxon>Lophotrochozoa</taxon>
        <taxon>Mollusca</taxon>
        <taxon>Gastropoda</taxon>
        <taxon>Heterobranchia</taxon>
        <taxon>Euthyneura</taxon>
        <taxon>Panpulmonata</taxon>
        <taxon>Eupulmonata</taxon>
        <taxon>Stylommatophora</taxon>
        <taxon>Helicina</taxon>
        <taxon>Helicoidea</taxon>
        <taxon>Geomitridae</taxon>
        <taxon>Candidula</taxon>
    </lineage>
</organism>
<dbReference type="OrthoDB" id="6136973at2759"/>
<dbReference type="EMBL" id="CAJHNH020003343">
    <property type="protein sequence ID" value="CAG5129089.1"/>
    <property type="molecule type" value="Genomic_DNA"/>
</dbReference>
<evidence type="ECO:0000313" key="3">
    <source>
        <dbReference type="Proteomes" id="UP000678393"/>
    </source>
</evidence>
<reference evidence="2" key="1">
    <citation type="submission" date="2021-04" db="EMBL/GenBank/DDBJ databases">
        <authorList>
            <consortium name="Molecular Ecology Group"/>
        </authorList>
    </citation>
    <scope>NUCLEOTIDE SEQUENCE</scope>
</reference>
<accession>A0A8S3ZIF8</accession>
<comment type="caution">
    <text evidence="2">The sequence shown here is derived from an EMBL/GenBank/DDBJ whole genome shotgun (WGS) entry which is preliminary data.</text>
</comment>
<feature type="region of interest" description="Disordered" evidence="1">
    <location>
        <begin position="1"/>
        <end position="29"/>
    </location>
</feature>
<dbReference type="Proteomes" id="UP000678393">
    <property type="component" value="Unassembled WGS sequence"/>
</dbReference>
<evidence type="ECO:0000256" key="1">
    <source>
        <dbReference type="SAM" id="MobiDB-lite"/>
    </source>
</evidence>
<dbReference type="AlphaFoldDB" id="A0A8S3ZIF8"/>
<evidence type="ECO:0000313" key="2">
    <source>
        <dbReference type="EMBL" id="CAG5129089.1"/>
    </source>
</evidence>
<gene>
    <name evidence="2" type="ORF">CUNI_LOCUS14647</name>
</gene>
<keyword evidence="3" id="KW-1185">Reference proteome</keyword>
<name>A0A8S3ZIF8_9EUPU</name>